<name>A0A7T6XTA1_PENDI</name>
<dbReference type="VEuPathDB" id="FungiDB:PDIP_40060"/>
<dbReference type="Proteomes" id="UP000595662">
    <property type="component" value="Chromosome 5"/>
</dbReference>
<evidence type="ECO:0000313" key="2">
    <source>
        <dbReference type="EMBL" id="QQK46622.1"/>
    </source>
</evidence>
<dbReference type="OMA" id="QEILYPR"/>
<evidence type="ECO:0000313" key="3">
    <source>
        <dbReference type="Proteomes" id="UP000595662"/>
    </source>
</evidence>
<organism evidence="2 3">
    <name type="scientific">Penicillium digitatum</name>
    <name type="common">Green mold</name>
    <dbReference type="NCBI Taxonomy" id="36651"/>
    <lineage>
        <taxon>Eukaryota</taxon>
        <taxon>Fungi</taxon>
        <taxon>Dikarya</taxon>
        <taxon>Ascomycota</taxon>
        <taxon>Pezizomycotina</taxon>
        <taxon>Eurotiomycetes</taxon>
        <taxon>Eurotiomycetidae</taxon>
        <taxon>Eurotiales</taxon>
        <taxon>Aspergillaceae</taxon>
        <taxon>Penicillium</taxon>
    </lineage>
</organism>
<dbReference type="GeneID" id="26232324"/>
<proteinExistence type="predicted"/>
<reference evidence="2 3" key="1">
    <citation type="submission" date="2020-08" db="EMBL/GenBank/DDBJ databases">
        <title>The completed genome sequence of the pathogenic ascomycete fungus Penicillium digitatum.</title>
        <authorList>
            <person name="Wang M."/>
        </authorList>
    </citation>
    <scope>NUCLEOTIDE SEQUENCE [LARGE SCALE GENOMIC DNA]</scope>
    <source>
        <strain evidence="2 3">PdW03</strain>
    </source>
</reference>
<dbReference type="KEGG" id="pdp:PDIP_40060"/>
<dbReference type="RefSeq" id="XP_014534997.1">
    <property type="nucleotide sequence ID" value="XM_014679511.1"/>
</dbReference>
<dbReference type="EMBL" id="CP060778">
    <property type="protein sequence ID" value="QQK46622.1"/>
    <property type="molecule type" value="Genomic_DNA"/>
</dbReference>
<accession>A0A7T6XTA1</accession>
<evidence type="ECO:0000256" key="1">
    <source>
        <dbReference type="SAM" id="MobiDB-lite"/>
    </source>
</evidence>
<feature type="region of interest" description="Disordered" evidence="1">
    <location>
        <begin position="1"/>
        <end position="72"/>
    </location>
</feature>
<dbReference type="AlphaFoldDB" id="A0A7T6XTA1"/>
<gene>
    <name evidence="2" type="ORF">Pdw03_1520</name>
</gene>
<sequence length="314" mass="36029">MVNKDSAGLRKRRLSDDGDGGSSRSPTRRRLTSRTAEPSVSPPPYPILDDNSLHNGGKSFSTPEGVSSVDIPPMSETQVREYHRMGSAYQAWIADPTLGGCPCGKSEETLFDLFNASDKRKRFTCPENHFTDPPRHIQEDLEELGLPRAGKRYRFTRLVHHWWDKDGYKKENEYQHSITKSVLIGESIYRHTGPHWSDVAIAQYKFDYSIDTLGYLYFTNIQNEETLPYVQEILYPRYDVSWPRADRIESHVWECGTEEYREILGTKLGKAAACLVLGAWERGTHHIARVHTLGRMYQIHLRFDIEPLPTSLTT</sequence>
<protein>
    <submittedName>
        <fullName evidence="2">Actin-binding FH2</fullName>
    </submittedName>
</protein>